<protein>
    <submittedName>
        <fullName evidence="1">Mannose-1-phosphate guanylyltransferase/mannose-6-phosphate isomerase</fullName>
    </submittedName>
</protein>
<keyword evidence="1" id="KW-0413">Isomerase</keyword>
<accession>F3GQN8</accession>
<feature type="non-terminal residue" evidence="1">
    <location>
        <position position="1"/>
    </location>
</feature>
<reference evidence="1 2" key="1">
    <citation type="journal article" date="2011" name="PLoS Pathog.">
        <title>Dynamic evolution of pathogenicity revealed by sequencing and comparative genomics of 19 Pseudomonas syringae isolates.</title>
        <authorList>
            <person name="Baltrus D.A."/>
            <person name="Nishimura M.T."/>
            <person name="Romanchuk A."/>
            <person name="Chang J.H."/>
            <person name="Mukhtar M.S."/>
            <person name="Cherkis K."/>
            <person name="Roach J."/>
            <person name="Grant S.R."/>
            <person name="Jones C.D."/>
            <person name="Dangl J.L."/>
        </authorList>
    </citation>
    <scope>NUCLEOTIDE SEQUENCE [LARGE SCALE GENOMIC DNA]</scope>
    <source>
        <strain evidence="1 2">1704B</strain>
    </source>
</reference>
<keyword evidence="2" id="KW-1185">Reference proteome</keyword>
<evidence type="ECO:0000313" key="2">
    <source>
        <dbReference type="Proteomes" id="UP000004986"/>
    </source>
</evidence>
<keyword evidence="1" id="KW-0808">Transferase</keyword>
<evidence type="ECO:0000313" key="1">
    <source>
        <dbReference type="EMBL" id="EGH49391.1"/>
    </source>
</evidence>
<sequence length="48" mass="5212">DYRQLNKGNARLDFILEPFGRNTAAAVAAAALHVSQLYGDEAQLLVLP</sequence>
<dbReference type="GO" id="GO:0016853">
    <property type="term" value="F:isomerase activity"/>
    <property type="evidence" value="ECO:0007669"/>
    <property type="project" value="UniProtKB-KW"/>
</dbReference>
<organism evidence="1 2">
    <name type="scientific">Pseudomonas syringae pv. pisi str. 1704B</name>
    <dbReference type="NCBI Taxonomy" id="629263"/>
    <lineage>
        <taxon>Bacteria</taxon>
        <taxon>Pseudomonadati</taxon>
        <taxon>Pseudomonadota</taxon>
        <taxon>Gammaproteobacteria</taxon>
        <taxon>Pseudomonadales</taxon>
        <taxon>Pseudomonadaceae</taxon>
        <taxon>Pseudomonas</taxon>
        <taxon>Pseudomonas syringae</taxon>
    </lineage>
</organism>
<comment type="caution">
    <text evidence="1">The sequence shown here is derived from an EMBL/GenBank/DDBJ whole genome shotgun (WGS) entry which is preliminary data.</text>
</comment>
<keyword evidence="1" id="KW-0548">Nucleotidyltransferase</keyword>
<dbReference type="AlphaFoldDB" id="F3GQN8"/>
<dbReference type="Proteomes" id="UP000004986">
    <property type="component" value="Unassembled WGS sequence"/>
</dbReference>
<name>F3GQN8_PSESJ</name>
<dbReference type="GO" id="GO:0016779">
    <property type="term" value="F:nucleotidyltransferase activity"/>
    <property type="evidence" value="ECO:0007669"/>
    <property type="project" value="UniProtKB-KW"/>
</dbReference>
<dbReference type="HOGENOM" id="CLU_3161993_0_0_6"/>
<feature type="non-terminal residue" evidence="1">
    <location>
        <position position="48"/>
    </location>
</feature>
<gene>
    <name evidence="1" type="ORF">PSYPI_46289</name>
</gene>
<dbReference type="EMBL" id="AEAI01004214">
    <property type="protein sequence ID" value="EGH49391.1"/>
    <property type="molecule type" value="Genomic_DNA"/>
</dbReference>
<proteinExistence type="predicted"/>